<proteinExistence type="predicted"/>
<sequence length="220" mass="23365">MNNSTENLIAALSQDLPPVKRLASPGRRLAGWMAVALPMSLVMGALVERQNMVLAFERLTNARSLLELAAILLTALTAGYAALCGAQPGRAKHAWMLPVLPFGAWLALIGESCFRLFEQVGPEHFSFAPHWTCYPSVVATGAAPALVMVILIRRGMLTSPTETVALSVLAASALGAVGLRLFHAPDATALVLMWQLLATVTFLALSSLISAYLNNRSASA</sequence>
<dbReference type="EMBL" id="MCGG01000008">
    <property type="protein sequence ID" value="OEJ69235.1"/>
    <property type="molecule type" value="Genomic_DNA"/>
</dbReference>
<keyword evidence="1" id="KW-1133">Transmembrane helix</keyword>
<dbReference type="AlphaFoldDB" id="A0A1E5QB37"/>
<keyword evidence="1" id="KW-0812">Transmembrane</keyword>
<feature type="transmembrane region" description="Helical" evidence="1">
    <location>
        <begin position="189"/>
        <end position="213"/>
    </location>
</feature>
<evidence type="ECO:0000256" key="1">
    <source>
        <dbReference type="SAM" id="Phobius"/>
    </source>
</evidence>
<feature type="transmembrane region" description="Helical" evidence="1">
    <location>
        <begin position="95"/>
        <end position="117"/>
    </location>
</feature>
<dbReference type="Proteomes" id="UP000095347">
    <property type="component" value="Unassembled WGS sequence"/>
</dbReference>
<feature type="transmembrane region" description="Helical" evidence="1">
    <location>
        <begin position="164"/>
        <end position="183"/>
    </location>
</feature>
<comment type="caution">
    <text evidence="2">The sequence shown here is derived from an EMBL/GenBank/DDBJ whole genome shotgun (WGS) entry which is preliminary data.</text>
</comment>
<evidence type="ECO:0000313" key="3">
    <source>
        <dbReference type="Proteomes" id="UP000095347"/>
    </source>
</evidence>
<keyword evidence="1" id="KW-0472">Membrane</keyword>
<accession>A0A1E5QB37</accession>
<name>A0A1E5QB37_9PROT</name>
<dbReference type="OrthoDB" id="6024860at2"/>
<evidence type="ECO:0008006" key="4">
    <source>
        <dbReference type="Google" id="ProtNLM"/>
    </source>
</evidence>
<feature type="transmembrane region" description="Helical" evidence="1">
    <location>
        <begin position="129"/>
        <end position="152"/>
    </location>
</feature>
<evidence type="ECO:0000313" key="2">
    <source>
        <dbReference type="EMBL" id="OEJ69235.1"/>
    </source>
</evidence>
<organism evidence="2 3">
    <name type="scientific">Magnetovibrio blakemorei</name>
    <dbReference type="NCBI Taxonomy" id="28181"/>
    <lineage>
        <taxon>Bacteria</taxon>
        <taxon>Pseudomonadati</taxon>
        <taxon>Pseudomonadota</taxon>
        <taxon>Alphaproteobacteria</taxon>
        <taxon>Rhodospirillales</taxon>
        <taxon>Magnetovibrionaceae</taxon>
        <taxon>Magnetovibrio</taxon>
    </lineage>
</organism>
<reference evidence="3" key="1">
    <citation type="submission" date="2016-07" db="EMBL/GenBank/DDBJ databases">
        <authorList>
            <person name="Florea S."/>
            <person name="Webb J.S."/>
            <person name="Jaromczyk J."/>
            <person name="Schardl C.L."/>
        </authorList>
    </citation>
    <scope>NUCLEOTIDE SEQUENCE [LARGE SCALE GENOMIC DNA]</scope>
    <source>
        <strain evidence="3">MV-1</strain>
    </source>
</reference>
<dbReference type="InterPro" id="IPR009495">
    <property type="entry name" value="NrsF"/>
</dbReference>
<dbReference type="STRING" id="28181.BEN30_03880"/>
<dbReference type="RefSeq" id="WP_069956700.1">
    <property type="nucleotide sequence ID" value="NZ_MCGG01000008.1"/>
</dbReference>
<dbReference type="Pfam" id="PF06532">
    <property type="entry name" value="NrsF"/>
    <property type="match status" value="1"/>
</dbReference>
<gene>
    <name evidence="2" type="ORF">BEN30_03880</name>
</gene>
<feature type="transmembrane region" description="Helical" evidence="1">
    <location>
        <begin position="29"/>
        <end position="46"/>
    </location>
</feature>
<protein>
    <recommendedName>
        <fullName evidence="4">DUF1109 domain-containing protein</fullName>
    </recommendedName>
</protein>
<feature type="transmembrane region" description="Helical" evidence="1">
    <location>
        <begin position="66"/>
        <end position="83"/>
    </location>
</feature>
<keyword evidence="3" id="KW-1185">Reference proteome</keyword>